<name>A0A0C3G7C4_PILCF</name>
<dbReference type="GO" id="GO:0032259">
    <property type="term" value="P:methylation"/>
    <property type="evidence" value="ECO:0007669"/>
    <property type="project" value="UniProtKB-KW"/>
</dbReference>
<evidence type="ECO:0000256" key="4">
    <source>
        <dbReference type="SAM" id="MobiDB-lite"/>
    </source>
</evidence>
<dbReference type="InterPro" id="IPR036390">
    <property type="entry name" value="WH_DNA-bd_sf"/>
</dbReference>
<evidence type="ECO:0000313" key="5">
    <source>
        <dbReference type="EMBL" id="KIM86581.1"/>
    </source>
</evidence>
<dbReference type="Gene3D" id="1.10.10.10">
    <property type="entry name" value="Winged helix-like DNA-binding domain superfamily/Winged helix DNA-binding domain"/>
    <property type="match status" value="1"/>
</dbReference>
<evidence type="ECO:0000256" key="1">
    <source>
        <dbReference type="ARBA" id="ARBA00022603"/>
    </source>
</evidence>
<dbReference type="AlphaFoldDB" id="A0A0C3G7C4"/>
<proteinExistence type="predicted"/>
<reference evidence="5 6" key="1">
    <citation type="submission" date="2014-04" db="EMBL/GenBank/DDBJ databases">
        <authorList>
            <consortium name="DOE Joint Genome Institute"/>
            <person name="Kuo A."/>
            <person name="Tarkka M."/>
            <person name="Buscot F."/>
            <person name="Kohler A."/>
            <person name="Nagy L.G."/>
            <person name="Floudas D."/>
            <person name="Copeland A."/>
            <person name="Barry K.W."/>
            <person name="Cichocki N."/>
            <person name="Veneault-Fourrey C."/>
            <person name="LaButti K."/>
            <person name="Lindquist E.A."/>
            <person name="Lipzen A."/>
            <person name="Lundell T."/>
            <person name="Morin E."/>
            <person name="Murat C."/>
            <person name="Sun H."/>
            <person name="Tunlid A."/>
            <person name="Henrissat B."/>
            <person name="Grigoriev I.V."/>
            <person name="Hibbett D.S."/>
            <person name="Martin F."/>
            <person name="Nordberg H.P."/>
            <person name="Cantor M.N."/>
            <person name="Hua S.X."/>
        </authorList>
    </citation>
    <scope>NUCLEOTIDE SEQUENCE [LARGE SCALE GENOMIC DNA]</scope>
    <source>
        <strain evidence="5 6">F 1598</strain>
    </source>
</reference>
<keyword evidence="3" id="KW-0949">S-adenosyl-L-methionine</keyword>
<dbReference type="PANTHER" id="PTHR43712">
    <property type="entry name" value="PUTATIVE (AFU_ORTHOLOGUE AFUA_4G14580)-RELATED"/>
    <property type="match status" value="1"/>
</dbReference>
<feature type="region of interest" description="Disordered" evidence="4">
    <location>
        <begin position="206"/>
        <end position="234"/>
    </location>
</feature>
<protein>
    <submittedName>
        <fullName evidence="5">Uncharacterized protein</fullName>
    </submittedName>
</protein>
<dbReference type="InParanoid" id="A0A0C3G7C4"/>
<dbReference type="GO" id="GO:0008168">
    <property type="term" value="F:methyltransferase activity"/>
    <property type="evidence" value="ECO:0007669"/>
    <property type="project" value="UniProtKB-KW"/>
</dbReference>
<evidence type="ECO:0000313" key="6">
    <source>
        <dbReference type="Proteomes" id="UP000054166"/>
    </source>
</evidence>
<keyword evidence="2" id="KW-0808">Transferase</keyword>
<feature type="non-terminal residue" evidence="5">
    <location>
        <position position="1"/>
    </location>
</feature>
<dbReference type="Proteomes" id="UP000054166">
    <property type="component" value="Unassembled WGS sequence"/>
</dbReference>
<dbReference type="EMBL" id="KN832981">
    <property type="protein sequence ID" value="KIM86581.1"/>
    <property type="molecule type" value="Genomic_DNA"/>
</dbReference>
<gene>
    <name evidence="5" type="ORF">PILCRDRAFT_774750</name>
</gene>
<reference evidence="6" key="2">
    <citation type="submission" date="2015-01" db="EMBL/GenBank/DDBJ databases">
        <title>Evolutionary Origins and Diversification of the Mycorrhizal Mutualists.</title>
        <authorList>
            <consortium name="DOE Joint Genome Institute"/>
            <consortium name="Mycorrhizal Genomics Consortium"/>
            <person name="Kohler A."/>
            <person name="Kuo A."/>
            <person name="Nagy L.G."/>
            <person name="Floudas D."/>
            <person name="Copeland A."/>
            <person name="Barry K.W."/>
            <person name="Cichocki N."/>
            <person name="Veneault-Fourrey C."/>
            <person name="LaButti K."/>
            <person name="Lindquist E.A."/>
            <person name="Lipzen A."/>
            <person name="Lundell T."/>
            <person name="Morin E."/>
            <person name="Murat C."/>
            <person name="Riley R."/>
            <person name="Ohm R."/>
            <person name="Sun H."/>
            <person name="Tunlid A."/>
            <person name="Henrissat B."/>
            <person name="Grigoriev I.V."/>
            <person name="Hibbett D.S."/>
            <person name="Martin F."/>
        </authorList>
    </citation>
    <scope>NUCLEOTIDE SEQUENCE [LARGE SCALE GENOMIC DNA]</scope>
    <source>
        <strain evidence="6">F 1598</strain>
    </source>
</reference>
<dbReference type="STRING" id="765440.A0A0C3G7C4"/>
<dbReference type="HOGENOM" id="CLU_1187457_0_0_1"/>
<sequence>YHLPSCLHFLETTHTVEILHEAGEGGLHVSEIAKRNGTDIGKYAHILCLLSTHHILHEVKPDMFTNNRISALMDCGKEVRELVKCPGKKYKGTNGIAAFIGLNTDELFKASTYLTEAYVLNDATKFSTQPTETPFNFAFGMKKGFFGWLEEVREVDGEQEGEEPCEEGVWLKGSQGEIGKDVRRGRGNKFRLERFGKAMSGSCAWDPPGGLLNGSCPSPSPPPTKLTHHLEQQA</sequence>
<accession>A0A0C3G7C4</accession>
<evidence type="ECO:0000256" key="2">
    <source>
        <dbReference type="ARBA" id="ARBA00022679"/>
    </source>
</evidence>
<keyword evidence="6" id="KW-1185">Reference proteome</keyword>
<dbReference type="SUPFAM" id="SSF46785">
    <property type="entry name" value="Winged helix' DNA-binding domain"/>
    <property type="match status" value="1"/>
</dbReference>
<keyword evidence="1" id="KW-0489">Methyltransferase</keyword>
<evidence type="ECO:0000256" key="3">
    <source>
        <dbReference type="ARBA" id="ARBA00022691"/>
    </source>
</evidence>
<dbReference type="InterPro" id="IPR036388">
    <property type="entry name" value="WH-like_DNA-bd_sf"/>
</dbReference>
<dbReference type="PANTHER" id="PTHR43712:SF2">
    <property type="entry name" value="O-METHYLTRANSFERASE CICE"/>
    <property type="match status" value="1"/>
</dbReference>
<organism evidence="5 6">
    <name type="scientific">Piloderma croceum (strain F 1598)</name>
    <dbReference type="NCBI Taxonomy" id="765440"/>
    <lineage>
        <taxon>Eukaryota</taxon>
        <taxon>Fungi</taxon>
        <taxon>Dikarya</taxon>
        <taxon>Basidiomycota</taxon>
        <taxon>Agaricomycotina</taxon>
        <taxon>Agaricomycetes</taxon>
        <taxon>Agaricomycetidae</taxon>
        <taxon>Atheliales</taxon>
        <taxon>Atheliaceae</taxon>
        <taxon>Piloderma</taxon>
    </lineage>
</organism>
<dbReference type="OrthoDB" id="2410195at2759"/>